<keyword evidence="7" id="KW-0548">Nucleotidyltransferase</keyword>
<dbReference type="Pfam" id="PF01300">
    <property type="entry name" value="Sua5_yciO_yrdC"/>
    <property type="match status" value="1"/>
</dbReference>
<comment type="catalytic activity">
    <reaction evidence="11">
        <text>L-threonine + hydrogencarbonate + ATP = L-threonylcarbamoyladenylate + diphosphate + H2O</text>
        <dbReference type="Rhea" id="RHEA:36407"/>
        <dbReference type="ChEBI" id="CHEBI:15377"/>
        <dbReference type="ChEBI" id="CHEBI:17544"/>
        <dbReference type="ChEBI" id="CHEBI:30616"/>
        <dbReference type="ChEBI" id="CHEBI:33019"/>
        <dbReference type="ChEBI" id="CHEBI:57926"/>
        <dbReference type="ChEBI" id="CHEBI:73682"/>
        <dbReference type="EC" id="2.7.7.87"/>
    </reaction>
</comment>
<evidence type="ECO:0000256" key="7">
    <source>
        <dbReference type="ARBA" id="ARBA00022695"/>
    </source>
</evidence>
<dbReference type="GO" id="GO:0005524">
    <property type="term" value="F:ATP binding"/>
    <property type="evidence" value="ECO:0007669"/>
    <property type="project" value="UniProtKB-KW"/>
</dbReference>
<evidence type="ECO:0000256" key="4">
    <source>
        <dbReference type="ARBA" id="ARBA00022490"/>
    </source>
</evidence>
<evidence type="ECO:0000256" key="6">
    <source>
        <dbReference type="ARBA" id="ARBA00022694"/>
    </source>
</evidence>
<dbReference type="GO" id="GO:0000049">
    <property type="term" value="F:tRNA binding"/>
    <property type="evidence" value="ECO:0007669"/>
    <property type="project" value="TreeGrafter"/>
</dbReference>
<proteinExistence type="inferred from homology"/>
<dbReference type="NCBIfam" id="TIGR00057">
    <property type="entry name" value="L-threonylcarbamoyladenylate synthase"/>
    <property type="match status" value="1"/>
</dbReference>
<dbReference type="GO" id="GO:0005737">
    <property type="term" value="C:cytoplasm"/>
    <property type="evidence" value="ECO:0007669"/>
    <property type="project" value="UniProtKB-SubCell"/>
</dbReference>
<protein>
    <recommendedName>
        <fullName evidence="10">L-threonylcarbamoyladenylate synthase</fullName>
        <ecNumber evidence="3">2.7.7.87</ecNumber>
    </recommendedName>
    <alternativeName>
        <fullName evidence="10">L-threonylcarbamoyladenylate synthase</fullName>
    </alternativeName>
</protein>
<name>A0A117LGS8_9CHLR</name>
<evidence type="ECO:0000313" key="14">
    <source>
        <dbReference type="Proteomes" id="UP000064249"/>
    </source>
</evidence>
<reference evidence="13 14" key="1">
    <citation type="journal article" date="2015" name="MBio">
        <title>Genome-Resolved Metagenomic Analysis Reveals Roles for Candidate Phyla and Other Microbial Community Members in Biogeochemical Transformations in Oil Reservoirs.</title>
        <authorList>
            <person name="Hu P."/>
            <person name="Tom L."/>
            <person name="Singh A."/>
            <person name="Thomas B.C."/>
            <person name="Baker B.J."/>
            <person name="Piceno Y.M."/>
            <person name="Andersen G.L."/>
            <person name="Banfield J.F."/>
        </authorList>
    </citation>
    <scope>NUCLEOTIDE SEQUENCE [LARGE SCALE GENOMIC DNA]</scope>
    <source>
        <strain evidence="13">46_16</strain>
    </source>
</reference>
<evidence type="ECO:0000256" key="3">
    <source>
        <dbReference type="ARBA" id="ARBA00012584"/>
    </source>
</evidence>
<feature type="domain" description="YrdC-like" evidence="12">
    <location>
        <begin position="12"/>
        <end position="196"/>
    </location>
</feature>
<evidence type="ECO:0000313" key="13">
    <source>
        <dbReference type="EMBL" id="KUK46332.1"/>
    </source>
</evidence>
<keyword evidence="9" id="KW-0067">ATP-binding</keyword>
<keyword evidence="6" id="KW-0819">tRNA processing</keyword>
<dbReference type="GO" id="GO:0061710">
    <property type="term" value="F:L-threonylcarbamoyladenylate synthase"/>
    <property type="evidence" value="ECO:0007669"/>
    <property type="project" value="UniProtKB-EC"/>
</dbReference>
<dbReference type="GO" id="GO:0008033">
    <property type="term" value="P:tRNA processing"/>
    <property type="evidence" value="ECO:0007669"/>
    <property type="project" value="UniProtKB-KW"/>
</dbReference>
<evidence type="ECO:0000256" key="11">
    <source>
        <dbReference type="ARBA" id="ARBA00048366"/>
    </source>
</evidence>
<dbReference type="Gene3D" id="3.90.870.10">
    <property type="entry name" value="DHBP synthase"/>
    <property type="match status" value="1"/>
</dbReference>
<keyword evidence="5" id="KW-0808">Transferase</keyword>
<dbReference type="Proteomes" id="UP000064249">
    <property type="component" value="Unassembled WGS sequence"/>
</dbReference>
<organism evidence="13 14">
    <name type="scientific">Anaerolinea thermophila</name>
    <dbReference type="NCBI Taxonomy" id="167964"/>
    <lineage>
        <taxon>Bacteria</taxon>
        <taxon>Bacillati</taxon>
        <taxon>Chloroflexota</taxon>
        <taxon>Anaerolineae</taxon>
        <taxon>Anaerolineales</taxon>
        <taxon>Anaerolineaceae</taxon>
        <taxon>Anaerolinea</taxon>
    </lineage>
</organism>
<keyword evidence="4" id="KW-0963">Cytoplasm</keyword>
<dbReference type="EC" id="2.7.7.87" evidence="3"/>
<dbReference type="InterPro" id="IPR006070">
    <property type="entry name" value="Sua5-like_dom"/>
</dbReference>
<dbReference type="GO" id="GO:0006450">
    <property type="term" value="P:regulation of translational fidelity"/>
    <property type="evidence" value="ECO:0007669"/>
    <property type="project" value="TreeGrafter"/>
</dbReference>
<dbReference type="SUPFAM" id="SSF55821">
    <property type="entry name" value="YrdC/RibB"/>
    <property type="match status" value="1"/>
</dbReference>
<dbReference type="InterPro" id="IPR017945">
    <property type="entry name" value="DHBP_synth_RibB-like_a/b_dom"/>
</dbReference>
<comment type="similarity">
    <text evidence="2">Belongs to the SUA5 family.</text>
</comment>
<dbReference type="GO" id="GO:0003725">
    <property type="term" value="F:double-stranded RNA binding"/>
    <property type="evidence" value="ECO:0007669"/>
    <property type="project" value="InterPro"/>
</dbReference>
<evidence type="ECO:0000259" key="12">
    <source>
        <dbReference type="PROSITE" id="PS51163"/>
    </source>
</evidence>
<evidence type="ECO:0000256" key="2">
    <source>
        <dbReference type="ARBA" id="ARBA00007663"/>
    </source>
</evidence>
<dbReference type="PROSITE" id="PS51163">
    <property type="entry name" value="YRDC"/>
    <property type="match status" value="1"/>
</dbReference>
<accession>A0A117LGS8</accession>
<dbReference type="InterPro" id="IPR050156">
    <property type="entry name" value="TC-AMP_synthase_SUA5"/>
</dbReference>
<dbReference type="EMBL" id="LGFU01000038">
    <property type="protein sequence ID" value="KUK46332.1"/>
    <property type="molecule type" value="Genomic_DNA"/>
</dbReference>
<dbReference type="PANTHER" id="PTHR17490">
    <property type="entry name" value="SUA5"/>
    <property type="match status" value="1"/>
</dbReference>
<dbReference type="PATRIC" id="fig|167964.4.peg.389"/>
<gene>
    <name evidence="13" type="ORF">XD73_0792</name>
</gene>
<comment type="subcellular location">
    <subcellularLocation>
        <location evidence="1">Cytoplasm</location>
    </subcellularLocation>
</comment>
<keyword evidence="8" id="KW-0547">Nucleotide-binding</keyword>
<evidence type="ECO:0000256" key="8">
    <source>
        <dbReference type="ARBA" id="ARBA00022741"/>
    </source>
</evidence>
<dbReference type="PANTHER" id="PTHR17490:SF16">
    <property type="entry name" value="THREONYLCARBAMOYL-AMP SYNTHASE"/>
    <property type="match status" value="1"/>
</dbReference>
<sequence length="210" mass="22615">MTHTRILTTQDPEAISNAFEIIKSGGTIAFPTDTVYGLAVDPFNPQAINRIYAIKERSMEKAIPILIGDFQQLESLVSEINESAKILAQNFWPGPLTLILPKAPILPEALSLYPTIGIRMPNHEFAINLLRRTGPLATTSANISGDANPRTGLDVLSQLGGRIDLLLDGGETPGAIPSTVVDISSKPIRLLREGPISRSDLSVLLGEDVL</sequence>
<dbReference type="AlphaFoldDB" id="A0A117LGS8"/>
<evidence type="ECO:0000256" key="10">
    <source>
        <dbReference type="ARBA" id="ARBA00029774"/>
    </source>
</evidence>
<comment type="caution">
    <text evidence="13">The sequence shown here is derived from an EMBL/GenBank/DDBJ whole genome shotgun (WGS) entry which is preliminary data.</text>
</comment>
<evidence type="ECO:0000256" key="9">
    <source>
        <dbReference type="ARBA" id="ARBA00022840"/>
    </source>
</evidence>
<evidence type="ECO:0000256" key="5">
    <source>
        <dbReference type="ARBA" id="ARBA00022679"/>
    </source>
</evidence>
<evidence type="ECO:0000256" key="1">
    <source>
        <dbReference type="ARBA" id="ARBA00004496"/>
    </source>
</evidence>